<keyword evidence="2" id="KW-1185">Reference proteome</keyword>
<name>A0ACC2QKY9_9NEOP</name>
<evidence type="ECO:0000313" key="1">
    <source>
        <dbReference type="EMBL" id="KAJ8719453.1"/>
    </source>
</evidence>
<gene>
    <name evidence="1" type="ORF">PYW08_011628</name>
</gene>
<organism evidence="1 2">
    <name type="scientific">Mythimna loreyi</name>
    <dbReference type="NCBI Taxonomy" id="667449"/>
    <lineage>
        <taxon>Eukaryota</taxon>
        <taxon>Metazoa</taxon>
        <taxon>Ecdysozoa</taxon>
        <taxon>Arthropoda</taxon>
        <taxon>Hexapoda</taxon>
        <taxon>Insecta</taxon>
        <taxon>Pterygota</taxon>
        <taxon>Neoptera</taxon>
        <taxon>Endopterygota</taxon>
        <taxon>Lepidoptera</taxon>
        <taxon>Glossata</taxon>
        <taxon>Ditrysia</taxon>
        <taxon>Noctuoidea</taxon>
        <taxon>Noctuidae</taxon>
        <taxon>Noctuinae</taxon>
        <taxon>Hadenini</taxon>
        <taxon>Mythimna</taxon>
    </lineage>
</organism>
<sequence>MSSIENNDYYSVIRKILDEIDEVILKRYERENSKTINVKDNYADVSHDQRDKSIINLVDVTAGDEPLHCTADAYVKNKKDDNDNICSVADLSSQETMISDFSDDDESPPKKSKQFTFRDNDLPESREIDEFLKAYPRPQVTFFPWIESESKSYLDEESNWFSRRRRKKIKPVTKITIENLPERFMTRQRKPNMYLVTKKYCHRVLQSIYLKKQENQIDLEIIRENIQRLKMSNNNKIPENMDTKSKSFAINNITLDIISTAKKSTRGTSYMKNKSDGKQDKNKSISSGNEKKSYKRKHTFKKNTCTLPAVERRRSKRNQKTKGIDEVAMKAAVSVAKIEDKNNKSKSTSISSRNEQNDYKRKHTHKKNRSTLPAVERRRSKRNQKTKGKDEDTMKAPVSVPKKSVHEQSTVYNISSSSCESPKSLKRSLVEDSDVPSAKRTRFHDNKVTKASMSTSASMGPTEKTLEFEPDKRVRNILARRGRKTA</sequence>
<dbReference type="EMBL" id="CM056779">
    <property type="protein sequence ID" value="KAJ8719453.1"/>
    <property type="molecule type" value="Genomic_DNA"/>
</dbReference>
<dbReference type="Proteomes" id="UP001231649">
    <property type="component" value="Chromosome 3"/>
</dbReference>
<comment type="caution">
    <text evidence="1">The sequence shown here is derived from an EMBL/GenBank/DDBJ whole genome shotgun (WGS) entry which is preliminary data.</text>
</comment>
<protein>
    <submittedName>
        <fullName evidence="1">Uncharacterized protein</fullName>
    </submittedName>
</protein>
<reference evidence="1" key="1">
    <citation type="submission" date="2023-03" db="EMBL/GenBank/DDBJ databases">
        <title>Chromosome-level genomes of two armyworms, Mythimna separata and Mythimna loreyi, provide insights into the biosynthesis and reception of sex pheromones.</title>
        <authorList>
            <person name="Zhao H."/>
        </authorList>
    </citation>
    <scope>NUCLEOTIDE SEQUENCE</scope>
    <source>
        <strain evidence="1">BeijingLab</strain>
    </source>
</reference>
<accession>A0ACC2QKY9</accession>
<evidence type="ECO:0000313" key="2">
    <source>
        <dbReference type="Proteomes" id="UP001231649"/>
    </source>
</evidence>
<proteinExistence type="predicted"/>